<keyword evidence="2 5" id="KW-0547">Nucleotide-binding</keyword>
<dbReference type="InterPro" id="IPR027417">
    <property type="entry name" value="P-loop_NTPase"/>
</dbReference>
<dbReference type="AlphaFoldDB" id="A0A8H6S145"/>
<keyword evidence="3 5" id="KW-0342">GTP-binding</keyword>
<name>A0A8H6S145_9AGAR</name>
<keyword evidence="6" id="KW-0460">Magnesium</keyword>
<feature type="binding site" evidence="6">
    <location>
        <position position="88"/>
    </location>
    <ligand>
        <name>Mg(2+)</name>
        <dbReference type="ChEBI" id="CHEBI:18420"/>
    </ligand>
</feature>
<accession>A0A8H6S145</accession>
<dbReference type="SMART" id="SM00275">
    <property type="entry name" value="G_alpha"/>
    <property type="match status" value="1"/>
</dbReference>
<reference evidence="7" key="1">
    <citation type="submission" date="2020-05" db="EMBL/GenBank/DDBJ databases">
        <title>Mycena genomes resolve the evolution of fungal bioluminescence.</title>
        <authorList>
            <person name="Tsai I.J."/>
        </authorList>
    </citation>
    <scope>NUCLEOTIDE SEQUENCE</scope>
    <source>
        <strain evidence="7">171206Taipei</strain>
    </source>
</reference>
<dbReference type="PROSITE" id="PS51882">
    <property type="entry name" value="G_ALPHA"/>
    <property type="match status" value="1"/>
</dbReference>
<dbReference type="Gene3D" id="3.40.50.300">
    <property type="entry name" value="P-loop containing nucleotide triphosphate hydrolases"/>
    <property type="match status" value="1"/>
</dbReference>
<dbReference type="GO" id="GO:0001664">
    <property type="term" value="F:G protein-coupled receptor binding"/>
    <property type="evidence" value="ECO:0007669"/>
    <property type="project" value="TreeGrafter"/>
</dbReference>
<comment type="caution">
    <text evidence="7">The sequence shown here is derived from an EMBL/GenBank/DDBJ whole genome shotgun (WGS) entry which is preliminary data.</text>
</comment>
<keyword evidence="4" id="KW-0807">Transducer</keyword>
<dbReference type="PANTHER" id="PTHR10218:SF302">
    <property type="entry name" value="GUANINE NUCLEOTIDE-BINDING PROTEIN ALPHA-5 SUBUNIT"/>
    <property type="match status" value="1"/>
</dbReference>
<dbReference type="PANTHER" id="PTHR10218">
    <property type="entry name" value="GTP-BINDING PROTEIN ALPHA SUBUNIT"/>
    <property type="match status" value="1"/>
</dbReference>
<dbReference type="RefSeq" id="XP_037214502.1">
    <property type="nucleotide sequence ID" value="XM_037369296.1"/>
</dbReference>
<dbReference type="GO" id="GO:0005737">
    <property type="term" value="C:cytoplasm"/>
    <property type="evidence" value="ECO:0007669"/>
    <property type="project" value="TreeGrafter"/>
</dbReference>
<feature type="binding site" evidence="5">
    <location>
        <begin position="180"/>
        <end position="183"/>
    </location>
    <ligand>
        <name>GTP</name>
        <dbReference type="ChEBI" id="CHEBI:37565"/>
    </ligand>
</feature>
<dbReference type="EMBL" id="JACAZF010000013">
    <property type="protein sequence ID" value="KAF7291380.1"/>
    <property type="molecule type" value="Genomic_DNA"/>
</dbReference>
<proteinExistence type="predicted"/>
<dbReference type="GO" id="GO:0003924">
    <property type="term" value="F:GTPase activity"/>
    <property type="evidence" value="ECO:0007669"/>
    <property type="project" value="InterPro"/>
</dbReference>
<dbReference type="GO" id="GO:0031683">
    <property type="term" value="F:G-protein beta/gamma-subunit complex binding"/>
    <property type="evidence" value="ECO:0007669"/>
    <property type="project" value="InterPro"/>
</dbReference>
<dbReference type="Proteomes" id="UP000636479">
    <property type="component" value="Unassembled WGS sequence"/>
</dbReference>
<dbReference type="GO" id="GO:0046872">
    <property type="term" value="F:metal ion binding"/>
    <property type="evidence" value="ECO:0007669"/>
    <property type="project" value="UniProtKB-KW"/>
</dbReference>
<dbReference type="GeneID" id="59351812"/>
<protein>
    <submittedName>
        <fullName evidence="7">G-protein subunit alpha 7</fullName>
    </submittedName>
</protein>
<dbReference type="InterPro" id="IPR001019">
    <property type="entry name" value="Gprotein_alpha_su"/>
</dbReference>
<evidence type="ECO:0000256" key="3">
    <source>
        <dbReference type="ARBA" id="ARBA00023134"/>
    </source>
</evidence>
<evidence type="ECO:0000256" key="1">
    <source>
        <dbReference type="ARBA" id="ARBA00022723"/>
    </source>
</evidence>
<dbReference type="SUPFAM" id="SSF52540">
    <property type="entry name" value="P-loop containing nucleoside triphosphate hydrolases"/>
    <property type="match status" value="1"/>
</dbReference>
<evidence type="ECO:0000256" key="5">
    <source>
        <dbReference type="PIRSR" id="PIRSR601019-1"/>
    </source>
</evidence>
<dbReference type="OrthoDB" id="3059930at2759"/>
<organism evidence="7 8">
    <name type="scientific">Mycena indigotica</name>
    <dbReference type="NCBI Taxonomy" id="2126181"/>
    <lineage>
        <taxon>Eukaryota</taxon>
        <taxon>Fungi</taxon>
        <taxon>Dikarya</taxon>
        <taxon>Basidiomycota</taxon>
        <taxon>Agaricomycotina</taxon>
        <taxon>Agaricomycetes</taxon>
        <taxon>Agaricomycetidae</taxon>
        <taxon>Agaricales</taxon>
        <taxon>Marasmiineae</taxon>
        <taxon>Mycenaceae</taxon>
        <taxon>Mycena</taxon>
    </lineage>
</organism>
<dbReference type="GO" id="GO:0005834">
    <property type="term" value="C:heterotrimeric G-protein complex"/>
    <property type="evidence" value="ECO:0007669"/>
    <property type="project" value="TreeGrafter"/>
</dbReference>
<gene>
    <name evidence="7" type="ORF">MIND_01282500</name>
</gene>
<dbReference type="InterPro" id="IPR011025">
    <property type="entry name" value="GproteinA_insert"/>
</dbReference>
<evidence type="ECO:0000256" key="4">
    <source>
        <dbReference type="ARBA" id="ARBA00023224"/>
    </source>
</evidence>
<evidence type="ECO:0000313" key="8">
    <source>
        <dbReference type="Proteomes" id="UP000636479"/>
    </source>
</evidence>
<sequence length="269" mass="29988">MVVLGADGAGKGTLLRQAELLDSPLDDEQRAVWTEEIRQYVARLRAESAGSGPGHPADYFLREDTVSRIAAVDYLPTAADIVRLPPATAHPPVQTYVSALMRDARLTVLRARAGQPRKWRMQLEECHAILWVVDLMSYCRTVRDADTGESVNALVHDMRQLQDLLLDNHLRHVPIIVMLNKSDLFTSLPPASFAFRAHFPDHDGPDTPAGALRHLAQRYRAVCAVARRTRAADEYLHVCSAVDGDAMRLVFDAVRDSLVRSRLYAPVCF</sequence>
<evidence type="ECO:0000313" key="7">
    <source>
        <dbReference type="EMBL" id="KAF7291380.1"/>
    </source>
</evidence>
<dbReference type="Pfam" id="PF00503">
    <property type="entry name" value="G-alpha"/>
    <property type="match status" value="1"/>
</dbReference>
<dbReference type="Gene3D" id="1.10.400.10">
    <property type="entry name" value="GI Alpha 1, domain 2-like"/>
    <property type="match status" value="1"/>
</dbReference>
<keyword evidence="8" id="KW-1185">Reference proteome</keyword>
<evidence type="ECO:0000256" key="6">
    <source>
        <dbReference type="PIRSR" id="PIRSR601019-2"/>
    </source>
</evidence>
<feature type="binding site" evidence="5">
    <location>
        <position position="241"/>
    </location>
    <ligand>
        <name>GTP</name>
        <dbReference type="ChEBI" id="CHEBI:37565"/>
    </ligand>
</feature>
<dbReference type="GO" id="GO:0007188">
    <property type="term" value="P:adenylate cyclase-modulating G protein-coupled receptor signaling pathway"/>
    <property type="evidence" value="ECO:0007669"/>
    <property type="project" value="TreeGrafter"/>
</dbReference>
<keyword evidence="1 6" id="KW-0479">Metal-binding</keyword>
<evidence type="ECO:0000256" key="2">
    <source>
        <dbReference type="ARBA" id="ARBA00022741"/>
    </source>
</evidence>
<dbReference type="GO" id="GO:0005525">
    <property type="term" value="F:GTP binding"/>
    <property type="evidence" value="ECO:0007669"/>
    <property type="project" value="UniProtKB-KW"/>
</dbReference>